<dbReference type="AlphaFoldDB" id="A0A2T7A4U1"/>
<evidence type="ECO:0000313" key="2">
    <source>
        <dbReference type="EMBL" id="PUU82763.1"/>
    </source>
</evidence>
<reference evidence="2 3" key="1">
    <citation type="submission" date="2017-04" db="EMBL/GenBank/DDBJ databases">
        <title>Draft genome sequence of Tuber borchii Vittad., a whitish edible truffle.</title>
        <authorList>
            <consortium name="DOE Joint Genome Institute"/>
            <person name="Murat C."/>
            <person name="Kuo A."/>
            <person name="Barry K.W."/>
            <person name="Clum A."/>
            <person name="Dockter R.B."/>
            <person name="Fauchery L."/>
            <person name="Iotti M."/>
            <person name="Kohler A."/>
            <person name="Labutti K."/>
            <person name="Lindquist E.A."/>
            <person name="Lipzen A."/>
            <person name="Ohm R.A."/>
            <person name="Wang M."/>
            <person name="Grigoriev I.V."/>
            <person name="Zambonelli A."/>
            <person name="Martin F.M."/>
        </authorList>
    </citation>
    <scope>NUCLEOTIDE SEQUENCE [LARGE SCALE GENOMIC DNA]</scope>
    <source>
        <strain evidence="2 3">Tbo3840</strain>
    </source>
</reference>
<proteinExistence type="predicted"/>
<protein>
    <submittedName>
        <fullName evidence="2">Uncharacterized protein</fullName>
    </submittedName>
</protein>
<dbReference type="EMBL" id="NESQ01000022">
    <property type="protein sequence ID" value="PUU82763.1"/>
    <property type="molecule type" value="Genomic_DNA"/>
</dbReference>
<accession>A0A2T7A4U1</accession>
<keyword evidence="3" id="KW-1185">Reference proteome</keyword>
<name>A0A2T7A4U1_TUBBO</name>
<gene>
    <name evidence="2" type="ORF">B9Z19DRAFT_327540</name>
</gene>
<evidence type="ECO:0000256" key="1">
    <source>
        <dbReference type="SAM" id="MobiDB-lite"/>
    </source>
</evidence>
<dbReference type="Proteomes" id="UP000244722">
    <property type="component" value="Unassembled WGS sequence"/>
</dbReference>
<sequence length="571" mass="66699">MPTPNGPLQEFFSQFNFQRYTYDPHTPASGEFKRLCQARQWGPSRIREHETEFLLAVEKEERPLQEFFRQFNFQGYTYNPHTPASEEFKRLCQARQWGPSKIRKHETEFLLAVEREQDLRPLQAFFSQFNFHGYTYDPYTPALEEFESLCQARQWGPSKIGKHETAFWHAVGRGQDPRESPAGHNVIEFFSEYGCQRFTYDLDDSIQSEFQRLVKLRGWGEVNLSKVTKRFNEAVMLDATEQLVYSASEATDSDDPEEATDSDDLEEDTDSEDLEEDTDSEDLEENTYYDDLDQYTFPEDPEEDTYSEDLGTEEVDLLADWLTEQECPGFTYYGGLPELAFKELVRVKGQEWDLARMEEGLDIEDEEWKDSVEFMLLRTEFYEVVEEAFNLLLGKFCQITRFKPWQVLVGLYGPEIYGPEQGMGLESIGKRAAKIILQNVFINIFDFLDAFQEILKDPPTTDRWELLQRLRPLAIELQFPNNSLLGVYSALTNRVFPLQIAKEEGTLALLLHRIRVFLKGFRDLVEGFEEEAGYELQEAEEEGRVGIRRLLLSREWACLQPLRARQQAVPF</sequence>
<dbReference type="OrthoDB" id="6105938at2759"/>
<organism evidence="2 3">
    <name type="scientific">Tuber borchii</name>
    <name type="common">White truffle</name>
    <dbReference type="NCBI Taxonomy" id="42251"/>
    <lineage>
        <taxon>Eukaryota</taxon>
        <taxon>Fungi</taxon>
        <taxon>Dikarya</taxon>
        <taxon>Ascomycota</taxon>
        <taxon>Pezizomycotina</taxon>
        <taxon>Pezizomycetes</taxon>
        <taxon>Pezizales</taxon>
        <taxon>Tuberaceae</taxon>
        <taxon>Tuber</taxon>
    </lineage>
</organism>
<feature type="region of interest" description="Disordered" evidence="1">
    <location>
        <begin position="247"/>
        <end position="307"/>
    </location>
</feature>
<comment type="caution">
    <text evidence="2">The sequence shown here is derived from an EMBL/GenBank/DDBJ whole genome shotgun (WGS) entry which is preliminary data.</text>
</comment>
<evidence type="ECO:0000313" key="3">
    <source>
        <dbReference type="Proteomes" id="UP000244722"/>
    </source>
</evidence>
<feature type="compositionally biased region" description="Acidic residues" evidence="1">
    <location>
        <begin position="251"/>
        <end position="307"/>
    </location>
</feature>